<keyword evidence="1" id="KW-0689">Ribosomal protein</keyword>
<sequence>MKIKVSKRKELGTGPSKRLRAEGEIPGVVYGSDMETIPIKIDATHLKEIFKEQESGEKVMELSIKGSFFTNYIFKS</sequence>
<accession>X1ESL1</accession>
<evidence type="ECO:0000313" key="4">
    <source>
        <dbReference type="EMBL" id="GAH20149.1"/>
    </source>
</evidence>
<dbReference type="GO" id="GO:0003735">
    <property type="term" value="F:structural constituent of ribosome"/>
    <property type="evidence" value="ECO:0007669"/>
    <property type="project" value="InterPro"/>
</dbReference>
<dbReference type="Pfam" id="PF01386">
    <property type="entry name" value="Ribosomal_L25p"/>
    <property type="match status" value="1"/>
</dbReference>
<dbReference type="CDD" id="cd00495">
    <property type="entry name" value="Ribosomal_L25_TL5_CTC"/>
    <property type="match status" value="1"/>
</dbReference>
<protein>
    <recommendedName>
        <fullName evidence="3">Large ribosomal subunit protein bL25 L25 domain-containing protein</fullName>
    </recommendedName>
</protein>
<feature type="domain" description="Large ribosomal subunit protein bL25 L25" evidence="3">
    <location>
        <begin position="3"/>
        <end position="73"/>
    </location>
</feature>
<dbReference type="GO" id="GO:0006412">
    <property type="term" value="P:translation"/>
    <property type="evidence" value="ECO:0007669"/>
    <property type="project" value="InterPro"/>
</dbReference>
<keyword evidence="2" id="KW-0687">Ribonucleoprotein</keyword>
<dbReference type="GO" id="GO:1990904">
    <property type="term" value="C:ribonucleoprotein complex"/>
    <property type="evidence" value="ECO:0007669"/>
    <property type="project" value="UniProtKB-KW"/>
</dbReference>
<dbReference type="InterPro" id="IPR011035">
    <property type="entry name" value="Ribosomal_bL25/Gln-tRNA_synth"/>
</dbReference>
<dbReference type="Gene3D" id="2.40.240.10">
    <property type="entry name" value="Ribosomal Protein L25, Chain P"/>
    <property type="match status" value="1"/>
</dbReference>
<dbReference type="InterPro" id="IPR020056">
    <property type="entry name" value="Rbsml_bL25/Gln-tRNA_synth_N"/>
</dbReference>
<proteinExistence type="predicted"/>
<dbReference type="InterPro" id="IPR029751">
    <property type="entry name" value="Ribosomal_L25_dom"/>
</dbReference>
<name>X1ESL1_9ZZZZ</name>
<organism evidence="4">
    <name type="scientific">marine sediment metagenome</name>
    <dbReference type="NCBI Taxonomy" id="412755"/>
    <lineage>
        <taxon>unclassified sequences</taxon>
        <taxon>metagenomes</taxon>
        <taxon>ecological metagenomes</taxon>
    </lineage>
</organism>
<evidence type="ECO:0000259" key="3">
    <source>
        <dbReference type="Pfam" id="PF01386"/>
    </source>
</evidence>
<reference evidence="4" key="1">
    <citation type="journal article" date="2014" name="Front. Microbiol.">
        <title>High frequency of phylogenetically diverse reductive dehalogenase-homologous genes in deep subseafloor sedimentary metagenomes.</title>
        <authorList>
            <person name="Kawai M."/>
            <person name="Futagami T."/>
            <person name="Toyoda A."/>
            <person name="Takaki Y."/>
            <person name="Nishi S."/>
            <person name="Hori S."/>
            <person name="Arai W."/>
            <person name="Tsubouchi T."/>
            <person name="Morono Y."/>
            <person name="Uchiyama I."/>
            <person name="Ito T."/>
            <person name="Fujiyama A."/>
            <person name="Inagaki F."/>
            <person name="Takami H."/>
        </authorList>
    </citation>
    <scope>NUCLEOTIDE SEQUENCE</scope>
    <source>
        <strain evidence="4">Expedition CK06-06</strain>
    </source>
</reference>
<dbReference type="GO" id="GO:0005840">
    <property type="term" value="C:ribosome"/>
    <property type="evidence" value="ECO:0007669"/>
    <property type="project" value="UniProtKB-KW"/>
</dbReference>
<dbReference type="EMBL" id="BARU01001720">
    <property type="protein sequence ID" value="GAH20149.1"/>
    <property type="molecule type" value="Genomic_DNA"/>
</dbReference>
<evidence type="ECO:0000256" key="1">
    <source>
        <dbReference type="ARBA" id="ARBA00022980"/>
    </source>
</evidence>
<dbReference type="AlphaFoldDB" id="X1ESL1"/>
<dbReference type="SUPFAM" id="SSF50715">
    <property type="entry name" value="Ribosomal protein L25-like"/>
    <property type="match status" value="1"/>
</dbReference>
<comment type="caution">
    <text evidence="4">The sequence shown here is derived from an EMBL/GenBank/DDBJ whole genome shotgun (WGS) entry which is preliminary data.</text>
</comment>
<evidence type="ECO:0000256" key="2">
    <source>
        <dbReference type="ARBA" id="ARBA00023274"/>
    </source>
</evidence>
<gene>
    <name evidence="4" type="ORF">S03H2_04361</name>
</gene>